<name>A0A317CAI7_9GAMM</name>
<dbReference type="InterPro" id="IPR009057">
    <property type="entry name" value="Homeodomain-like_sf"/>
</dbReference>
<dbReference type="NCBIfam" id="NF006902">
    <property type="entry name" value="PRK09393.1"/>
    <property type="match status" value="1"/>
</dbReference>
<dbReference type="CDD" id="cd03137">
    <property type="entry name" value="GATase1_AraC_1"/>
    <property type="match status" value="1"/>
</dbReference>
<comment type="caution">
    <text evidence="4">The sequence shown here is derived from an EMBL/GenBank/DDBJ whole genome shotgun (WGS) entry which is preliminary data.</text>
</comment>
<sequence>MTNAQDSKTVVVLIYEQLCMFEFSCVAEVFGLPRPEMGSNWYQFKTVSIDGKPVNTQYHGQISPDISLSALEKADLIIIPGWSGIDDDVPAEVIDKLCQLHAAGTRLTSICSGVKVLASTGLLNKKSATTHWRYIDTLKKKHPEIDVKTDVLYIDHESLLTSAGSAAGLDLCLHIVRKDFGSDIANQVARRLVIPPLREGSQAQFVQQPVPSNDRGMISPVLDLMHSQLDQPHPTAKLAATMNLSERTFLRRFKEATGTTPGEWLSEARVQRAKTLLESTDLSVERVAAQVGFGTAMTLRHHFRKRLHISPVSYRKQFSTQDMGVTQRRL</sequence>
<dbReference type="SMART" id="SM00342">
    <property type="entry name" value="HTH_ARAC"/>
    <property type="match status" value="1"/>
</dbReference>
<organism evidence="4 5">
    <name type="scientific">Leucothrix pacifica</name>
    <dbReference type="NCBI Taxonomy" id="1247513"/>
    <lineage>
        <taxon>Bacteria</taxon>
        <taxon>Pseudomonadati</taxon>
        <taxon>Pseudomonadota</taxon>
        <taxon>Gammaproteobacteria</taxon>
        <taxon>Thiotrichales</taxon>
        <taxon>Thiotrichaceae</taxon>
        <taxon>Leucothrix</taxon>
    </lineage>
</organism>
<dbReference type="PANTHER" id="PTHR43130:SF3">
    <property type="entry name" value="HTH-TYPE TRANSCRIPTIONAL REGULATOR RV1931C"/>
    <property type="match status" value="1"/>
</dbReference>
<evidence type="ECO:0000259" key="3">
    <source>
        <dbReference type="PROSITE" id="PS01124"/>
    </source>
</evidence>
<evidence type="ECO:0000313" key="4">
    <source>
        <dbReference type="EMBL" id="PWQ95387.1"/>
    </source>
</evidence>
<dbReference type="Gene3D" id="3.40.50.880">
    <property type="match status" value="1"/>
</dbReference>
<evidence type="ECO:0000256" key="1">
    <source>
        <dbReference type="ARBA" id="ARBA00023015"/>
    </source>
</evidence>
<dbReference type="InterPro" id="IPR029062">
    <property type="entry name" value="Class_I_gatase-like"/>
</dbReference>
<dbReference type="EMBL" id="QGKM01000046">
    <property type="protein sequence ID" value="PWQ95387.1"/>
    <property type="molecule type" value="Genomic_DNA"/>
</dbReference>
<dbReference type="PANTHER" id="PTHR43130">
    <property type="entry name" value="ARAC-FAMILY TRANSCRIPTIONAL REGULATOR"/>
    <property type="match status" value="1"/>
</dbReference>
<dbReference type="InterPro" id="IPR018060">
    <property type="entry name" value="HTH_AraC"/>
</dbReference>
<reference evidence="4 5" key="1">
    <citation type="submission" date="2018-05" db="EMBL/GenBank/DDBJ databases">
        <title>Leucothrix arctica sp. nov., isolated from Arctic seawater.</title>
        <authorList>
            <person name="Choi A."/>
            <person name="Baek K."/>
        </authorList>
    </citation>
    <scope>NUCLEOTIDE SEQUENCE [LARGE SCALE GENOMIC DNA]</scope>
    <source>
        <strain evidence="4 5">JCM 18388</strain>
    </source>
</reference>
<dbReference type="Pfam" id="PF12833">
    <property type="entry name" value="HTH_18"/>
    <property type="match status" value="1"/>
</dbReference>
<dbReference type="SUPFAM" id="SSF52317">
    <property type="entry name" value="Class I glutamine amidotransferase-like"/>
    <property type="match status" value="1"/>
</dbReference>
<accession>A0A317CAI7</accession>
<dbReference type="GO" id="GO:0043565">
    <property type="term" value="F:sequence-specific DNA binding"/>
    <property type="evidence" value="ECO:0007669"/>
    <property type="project" value="InterPro"/>
</dbReference>
<keyword evidence="2" id="KW-0804">Transcription</keyword>
<proteinExistence type="predicted"/>
<dbReference type="GO" id="GO:0003700">
    <property type="term" value="F:DNA-binding transcription factor activity"/>
    <property type="evidence" value="ECO:0007669"/>
    <property type="project" value="InterPro"/>
</dbReference>
<dbReference type="Pfam" id="PF01965">
    <property type="entry name" value="DJ-1_PfpI"/>
    <property type="match status" value="1"/>
</dbReference>
<evidence type="ECO:0000256" key="2">
    <source>
        <dbReference type="ARBA" id="ARBA00023163"/>
    </source>
</evidence>
<dbReference type="Proteomes" id="UP000245539">
    <property type="component" value="Unassembled WGS sequence"/>
</dbReference>
<evidence type="ECO:0000313" key="5">
    <source>
        <dbReference type="Proteomes" id="UP000245539"/>
    </source>
</evidence>
<dbReference type="RefSeq" id="WP_109838477.1">
    <property type="nucleotide sequence ID" value="NZ_QGKM01000046.1"/>
</dbReference>
<keyword evidence="1" id="KW-0805">Transcription regulation</keyword>
<gene>
    <name evidence="4" type="ORF">DKW60_15005</name>
</gene>
<keyword evidence="5" id="KW-1185">Reference proteome</keyword>
<dbReference type="Gene3D" id="1.10.10.60">
    <property type="entry name" value="Homeodomain-like"/>
    <property type="match status" value="2"/>
</dbReference>
<dbReference type="InterPro" id="IPR002818">
    <property type="entry name" value="DJ-1/PfpI"/>
</dbReference>
<dbReference type="AlphaFoldDB" id="A0A317CAI7"/>
<dbReference type="InterPro" id="IPR052158">
    <property type="entry name" value="INH-QAR"/>
</dbReference>
<protein>
    <submittedName>
        <fullName evidence="4">Transcriptional regulator FtrA</fullName>
    </submittedName>
</protein>
<dbReference type="SUPFAM" id="SSF46689">
    <property type="entry name" value="Homeodomain-like"/>
    <property type="match status" value="2"/>
</dbReference>
<dbReference type="PROSITE" id="PS01124">
    <property type="entry name" value="HTH_ARAC_FAMILY_2"/>
    <property type="match status" value="1"/>
</dbReference>
<feature type="domain" description="HTH araC/xylS-type" evidence="3">
    <location>
        <begin position="219"/>
        <end position="317"/>
    </location>
</feature>
<dbReference type="OrthoDB" id="9803764at2"/>